<protein>
    <submittedName>
        <fullName evidence="2">Uncharacterized protein</fullName>
    </submittedName>
</protein>
<feature type="region of interest" description="Disordered" evidence="1">
    <location>
        <begin position="399"/>
        <end position="617"/>
    </location>
</feature>
<feature type="compositionally biased region" description="Gly residues" evidence="1">
    <location>
        <begin position="562"/>
        <end position="577"/>
    </location>
</feature>
<feature type="region of interest" description="Disordered" evidence="1">
    <location>
        <begin position="1"/>
        <end position="72"/>
    </location>
</feature>
<feature type="compositionally biased region" description="Low complexity" evidence="1">
    <location>
        <begin position="362"/>
        <end position="371"/>
    </location>
</feature>
<dbReference type="Proteomes" id="UP001329825">
    <property type="component" value="Chromosome 3"/>
</dbReference>
<dbReference type="RefSeq" id="XP_062790100.1">
    <property type="nucleotide sequence ID" value="XM_062934049.1"/>
</dbReference>
<evidence type="ECO:0000313" key="3">
    <source>
        <dbReference type="Proteomes" id="UP001329825"/>
    </source>
</evidence>
<feature type="compositionally biased region" description="Basic residues" evidence="1">
    <location>
        <begin position="21"/>
        <end position="30"/>
    </location>
</feature>
<feature type="compositionally biased region" description="Polar residues" evidence="1">
    <location>
        <begin position="1"/>
        <end position="10"/>
    </location>
</feature>
<feature type="compositionally biased region" description="Low complexity" evidence="1">
    <location>
        <begin position="578"/>
        <end position="589"/>
    </location>
</feature>
<reference evidence="2 3" key="1">
    <citation type="submission" date="2024-01" db="EMBL/GenBank/DDBJ databases">
        <title>Comparative genomics of Cryptococcus and Kwoniella reveals pathogenesis evolution and contrasting modes of karyotype evolution via chromosome fusion or intercentromeric recombination.</title>
        <authorList>
            <person name="Coelho M.A."/>
            <person name="David-Palma M."/>
            <person name="Shea T."/>
            <person name="Bowers K."/>
            <person name="McGinley-Smith S."/>
            <person name="Mohammad A.W."/>
            <person name="Gnirke A."/>
            <person name="Yurkov A.M."/>
            <person name="Nowrousian M."/>
            <person name="Sun S."/>
            <person name="Cuomo C.A."/>
            <person name="Heitman J."/>
        </authorList>
    </citation>
    <scope>NUCLEOTIDE SEQUENCE [LARGE SCALE GENOMIC DNA]</scope>
    <source>
        <strain evidence="2">CBS 11374</strain>
    </source>
</reference>
<evidence type="ECO:0000256" key="1">
    <source>
        <dbReference type="SAM" id="MobiDB-lite"/>
    </source>
</evidence>
<dbReference type="EMBL" id="CP141883">
    <property type="protein sequence ID" value="WRT65360.1"/>
    <property type="molecule type" value="Genomic_DNA"/>
</dbReference>
<feature type="compositionally biased region" description="Low complexity" evidence="1">
    <location>
        <begin position="607"/>
        <end position="617"/>
    </location>
</feature>
<feature type="compositionally biased region" description="Acidic residues" evidence="1">
    <location>
        <begin position="329"/>
        <end position="339"/>
    </location>
</feature>
<feature type="compositionally biased region" description="Low complexity" evidence="1">
    <location>
        <begin position="489"/>
        <end position="519"/>
    </location>
</feature>
<proteinExistence type="predicted"/>
<evidence type="ECO:0000313" key="2">
    <source>
        <dbReference type="EMBL" id="WRT65360.1"/>
    </source>
</evidence>
<name>A0ABZ1CVZ2_9TREE</name>
<sequence>MPAQSTSSTPVPGAALPPSSKPKKNKKKANLKTEDVPSNQKVETDAEPILSQVQEEIVPPSVTESGKKQKGPVEEVIAKRMRQLMKKIQRFRGYASQPHEQLNADQRAGISSLPILENLHKELEELSKQVEPVELEQAGKIREIKQQATKEAENNVSEKITEFQYSLSTPLALFLRLHKLLHPARSSDHDHLTFARLDLPLNLQDAVQATDVLRIGRMYEELIAGGESGKEIIAGLVKGSTGDDEENDQIHHLLSLLAAPSDPEAETAPEEVDLEESQSAPQVDEPVSNAPSESELPNGDVKEEEAELEEVAPAPNATLSGQGGLNFLQEDELAEEEAAINETPVAAAPEPMATSPSPPIESAPASSAPIPAAVPAHFDWAADEDLDEEAEAAHIRQAFALPPSGTQTPAIPQGRVEEQTVEDEREEPAIALIQENELANAHVSPSAIDVPTAVESDAVPAPSSTETKDVTTQPKRHRARGGKQNPNRAQQSQQQGGPAQAQGGQIQGQRQEQSQGQGSKPSAKPTIDEDGFIVVGRQAPPVNRGRGGSNGSGRGRGDGARGRGQAGRGRGGPGPRGGSRPVPSSESPGQQTGGNRPAKQNRQSSVAQAQATAPAAA</sequence>
<accession>A0ABZ1CVZ2</accession>
<dbReference type="GeneID" id="87954434"/>
<feature type="compositionally biased region" description="Gly residues" evidence="1">
    <location>
        <begin position="545"/>
        <end position="554"/>
    </location>
</feature>
<gene>
    <name evidence="2" type="ORF">IL334_002303</name>
</gene>
<keyword evidence="3" id="KW-1185">Reference proteome</keyword>
<feature type="compositionally biased region" description="Polar residues" evidence="1">
    <location>
        <begin position="462"/>
        <end position="473"/>
    </location>
</feature>
<feature type="compositionally biased region" description="Acidic residues" evidence="1">
    <location>
        <begin position="263"/>
        <end position="276"/>
    </location>
</feature>
<feature type="region of interest" description="Disordered" evidence="1">
    <location>
        <begin position="259"/>
        <end position="371"/>
    </location>
</feature>
<organism evidence="2 3">
    <name type="scientific">Kwoniella shivajii</name>
    <dbReference type="NCBI Taxonomy" id="564305"/>
    <lineage>
        <taxon>Eukaryota</taxon>
        <taxon>Fungi</taxon>
        <taxon>Dikarya</taxon>
        <taxon>Basidiomycota</taxon>
        <taxon>Agaricomycotina</taxon>
        <taxon>Tremellomycetes</taxon>
        <taxon>Tremellales</taxon>
        <taxon>Cryptococcaceae</taxon>
        <taxon>Kwoniella</taxon>
    </lineage>
</organism>